<dbReference type="InterPro" id="IPR011074">
    <property type="entry name" value="CRAL/TRIO_N_dom"/>
</dbReference>
<dbReference type="Gene3D" id="3.40.525.10">
    <property type="entry name" value="CRAL-TRIO lipid binding domain"/>
    <property type="match status" value="1"/>
</dbReference>
<dbReference type="OrthoDB" id="43460at2759"/>
<organism evidence="2 3">
    <name type="scientific">Smittium mucronatum</name>
    <dbReference type="NCBI Taxonomy" id="133383"/>
    <lineage>
        <taxon>Eukaryota</taxon>
        <taxon>Fungi</taxon>
        <taxon>Fungi incertae sedis</taxon>
        <taxon>Zoopagomycota</taxon>
        <taxon>Kickxellomycotina</taxon>
        <taxon>Harpellomycetes</taxon>
        <taxon>Harpellales</taxon>
        <taxon>Legeriomycetaceae</taxon>
        <taxon>Smittium</taxon>
    </lineage>
</organism>
<evidence type="ECO:0000313" key="3">
    <source>
        <dbReference type="Proteomes" id="UP000187455"/>
    </source>
</evidence>
<keyword evidence="3" id="KW-1185">Reference proteome</keyword>
<dbReference type="Pfam" id="PF03765">
    <property type="entry name" value="CRAL_TRIO_N"/>
    <property type="match status" value="1"/>
</dbReference>
<sequence length="399" mass="46555">MTAELIKKYSKKVKDVQNSLDTISKEQLEKLMALYALMIPLLKENKPIEKVISSSEGFGDIEIIPDIGKKDPGFYTLVKDICSKGDYVPDFPEIPKYGFKDSFVDFALNDAPDSILLRFLRARKWNVHDAFNMLKKAIIWRGQNRLNELAWYGELHLNHRLLSSGLGYISGTERLDNPVLYLRVKNYISDHQTIKETLKYTVFVMETARTFLKPEVEKVGIIIDTRDMGLKNFDMEYFKLFLKFLSDYYPESLELVLIYSSSWVFKSIWALIKNLLDPVVASKIYFSKDNADLLHFVDSDQLLADYGGKSTYKYHYVPPTLEENKLMFEPEKVESSRVALVQETDHFIEVSSKWVLPNQHNDKDICAERQESVQKMRELGIEYDSRHRARNFYHRTNAY</sequence>
<name>A0A1R0H8Z1_9FUNG</name>
<dbReference type="InterPro" id="IPR036273">
    <property type="entry name" value="CRAL/TRIO_N_dom_sf"/>
</dbReference>
<dbReference type="SUPFAM" id="SSF52087">
    <property type="entry name" value="CRAL/TRIO domain"/>
    <property type="match status" value="1"/>
</dbReference>
<evidence type="ECO:0000313" key="2">
    <source>
        <dbReference type="EMBL" id="OLY85558.1"/>
    </source>
</evidence>
<dbReference type="Proteomes" id="UP000187455">
    <property type="component" value="Unassembled WGS sequence"/>
</dbReference>
<dbReference type="SMART" id="SM00516">
    <property type="entry name" value="SEC14"/>
    <property type="match status" value="1"/>
</dbReference>
<protein>
    <submittedName>
        <fullName evidence="2">CRAL-TRIO domain-containing protein</fullName>
    </submittedName>
</protein>
<dbReference type="PANTHER" id="PTHR46590:SF1">
    <property type="entry name" value="PHOSPHATIDYLINOSITOL TRANSFER PROTEIN CSR1"/>
    <property type="match status" value="1"/>
</dbReference>
<proteinExistence type="predicted"/>
<comment type="caution">
    <text evidence="2">The sequence shown here is derived from an EMBL/GenBank/DDBJ whole genome shotgun (WGS) entry which is preliminary data.</text>
</comment>
<dbReference type="PROSITE" id="PS50191">
    <property type="entry name" value="CRAL_TRIO"/>
    <property type="match status" value="1"/>
</dbReference>
<dbReference type="SUPFAM" id="SSF46938">
    <property type="entry name" value="CRAL/TRIO N-terminal domain"/>
    <property type="match status" value="1"/>
</dbReference>
<reference evidence="2 3" key="1">
    <citation type="journal article" date="2016" name="Mol. Biol. Evol.">
        <title>Genome-Wide Survey of Gut Fungi (Harpellales) Reveals the First Horizontally Transferred Ubiquitin Gene from a Mosquito Host.</title>
        <authorList>
            <person name="Wang Y."/>
            <person name="White M.M."/>
            <person name="Kvist S."/>
            <person name="Moncalvo J.M."/>
        </authorList>
    </citation>
    <scope>NUCLEOTIDE SEQUENCE [LARGE SCALE GENOMIC DNA]</scope>
    <source>
        <strain evidence="2 3">ALG-7-W6</strain>
    </source>
</reference>
<gene>
    <name evidence="2" type="ORF">AYI68_g251</name>
</gene>
<dbReference type="CDD" id="cd00170">
    <property type="entry name" value="SEC14"/>
    <property type="match status" value="1"/>
</dbReference>
<dbReference type="SMART" id="SM01100">
    <property type="entry name" value="CRAL_TRIO_N"/>
    <property type="match status" value="1"/>
</dbReference>
<dbReference type="InterPro" id="IPR001251">
    <property type="entry name" value="CRAL-TRIO_dom"/>
</dbReference>
<dbReference type="Pfam" id="PF00650">
    <property type="entry name" value="CRAL_TRIO"/>
    <property type="match status" value="1"/>
</dbReference>
<feature type="domain" description="CRAL-TRIO" evidence="1">
    <location>
        <begin position="169"/>
        <end position="314"/>
    </location>
</feature>
<dbReference type="EMBL" id="LSSL01000073">
    <property type="protein sequence ID" value="OLY85558.1"/>
    <property type="molecule type" value="Genomic_DNA"/>
</dbReference>
<evidence type="ECO:0000259" key="1">
    <source>
        <dbReference type="PROSITE" id="PS50191"/>
    </source>
</evidence>
<dbReference type="PANTHER" id="PTHR46590">
    <property type="entry name" value="PHOSPHATIDYLINOSITOL TRANSFER PROTEIN CSR1-RELATED"/>
    <property type="match status" value="1"/>
</dbReference>
<dbReference type="AlphaFoldDB" id="A0A1R0H8Z1"/>
<dbReference type="InterPro" id="IPR036865">
    <property type="entry name" value="CRAL-TRIO_dom_sf"/>
</dbReference>
<accession>A0A1R0H8Z1</accession>
<dbReference type="InterPro" id="IPR052432">
    <property type="entry name" value="PITP/CRAL-TRIO"/>
</dbReference>